<proteinExistence type="inferred from homology"/>
<dbReference type="Proteomes" id="UP001177140">
    <property type="component" value="Unassembled WGS sequence"/>
</dbReference>
<feature type="non-terminal residue" evidence="9">
    <location>
        <position position="507"/>
    </location>
</feature>
<feature type="transmembrane region" description="Helical" evidence="7">
    <location>
        <begin position="409"/>
        <end position="427"/>
    </location>
</feature>
<feature type="transmembrane region" description="Helical" evidence="7">
    <location>
        <begin position="467"/>
        <end position="486"/>
    </location>
</feature>
<feature type="transmembrane region" description="Helical" evidence="7">
    <location>
        <begin position="439"/>
        <end position="461"/>
    </location>
</feature>
<dbReference type="GO" id="GO:0005366">
    <property type="term" value="F:myo-inositol:proton symporter activity"/>
    <property type="evidence" value="ECO:0007669"/>
    <property type="project" value="TreeGrafter"/>
</dbReference>
<dbReference type="GO" id="GO:0016020">
    <property type="term" value="C:membrane"/>
    <property type="evidence" value="ECO:0007669"/>
    <property type="project" value="UniProtKB-SubCell"/>
</dbReference>
<dbReference type="InterPro" id="IPR005829">
    <property type="entry name" value="Sugar_transporter_CS"/>
</dbReference>
<dbReference type="EMBL" id="JAJJMA010129548">
    <property type="protein sequence ID" value="MCL7033010.1"/>
    <property type="molecule type" value="Genomic_DNA"/>
</dbReference>
<feature type="transmembrane region" description="Helical" evidence="7">
    <location>
        <begin position="30"/>
        <end position="50"/>
    </location>
</feature>
<protein>
    <recommendedName>
        <fullName evidence="8">Major facilitator superfamily (MFS) profile domain-containing protein</fullName>
    </recommendedName>
</protein>
<comment type="similarity">
    <text evidence="2">Belongs to the major facilitator superfamily. Sugar transporter (TC 2.A.1.1) family.</text>
</comment>
<dbReference type="PROSITE" id="PS00217">
    <property type="entry name" value="SUGAR_TRANSPORT_2"/>
    <property type="match status" value="1"/>
</dbReference>
<dbReference type="Gene3D" id="1.20.1250.20">
    <property type="entry name" value="MFS general substrate transporter like domains"/>
    <property type="match status" value="2"/>
</dbReference>
<dbReference type="PANTHER" id="PTHR48020:SF24">
    <property type="entry name" value="INOSITOL TRANSPORTER 4"/>
    <property type="match status" value="1"/>
</dbReference>
<dbReference type="InterPro" id="IPR005828">
    <property type="entry name" value="MFS_sugar_transport-like"/>
</dbReference>
<evidence type="ECO:0000256" key="2">
    <source>
        <dbReference type="ARBA" id="ARBA00010992"/>
    </source>
</evidence>
<feature type="transmembrane region" description="Helical" evidence="7">
    <location>
        <begin position="117"/>
        <end position="135"/>
    </location>
</feature>
<accession>A0AA41SD75</accession>
<feature type="domain" description="Major facilitator superfamily (MFS) profile" evidence="8">
    <location>
        <begin position="1"/>
        <end position="494"/>
    </location>
</feature>
<keyword evidence="10" id="KW-1185">Reference proteome</keyword>
<dbReference type="InterPro" id="IPR003663">
    <property type="entry name" value="Sugar/inositol_transpt"/>
</dbReference>
<evidence type="ECO:0000256" key="5">
    <source>
        <dbReference type="ARBA" id="ARBA00022989"/>
    </source>
</evidence>
<evidence type="ECO:0000256" key="3">
    <source>
        <dbReference type="ARBA" id="ARBA00022448"/>
    </source>
</evidence>
<dbReference type="PANTHER" id="PTHR48020">
    <property type="entry name" value="PROTON MYO-INOSITOL COTRANSPORTER"/>
    <property type="match status" value="1"/>
</dbReference>
<evidence type="ECO:0000256" key="4">
    <source>
        <dbReference type="ARBA" id="ARBA00022692"/>
    </source>
</evidence>
<dbReference type="AlphaFoldDB" id="A0AA41SD75"/>
<feature type="transmembrane region" description="Helical" evidence="7">
    <location>
        <begin position="259"/>
        <end position="280"/>
    </location>
</feature>
<dbReference type="InterPro" id="IPR050814">
    <property type="entry name" value="Myo-inositol_Transporter"/>
</dbReference>
<keyword evidence="3" id="KW-0813">Transport</keyword>
<feature type="transmembrane region" description="Helical" evidence="7">
    <location>
        <begin position="287"/>
        <end position="308"/>
    </location>
</feature>
<evidence type="ECO:0000259" key="8">
    <source>
        <dbReference type="PROSITE" id="PS50850"/>
    </source>
</evidence>
<comment type="caution">
    <text evidence="9">The sequence shown here is derived from an EMBL/GenBank/DDBJ whole genome shotgun (WGS) entry which is preliminary data.</text>
</comment>
<evidence type="ECO:0000256" key="7">
    <source>
        <dbReference type="SAM" id="Phobius"/>
    </source>
</evidence>
<feature type="transmembrane region" description="Helical" evidence="7">
    <location>
        <begin position="90"/>
        <end position="110"/>
    </location>
</feature>
<dbReference type="SUPFAM" id="SSF103473">
    <property type="entry name" value="MFS general substrate transporter"/>
    <property type="match status" value="1"/>
</dbReference>
<feature type="transmembrane region" description="Helical" evidence="7">
    <location>
        <begin position="59"/>
        <end position="78"/>
    </location>
</feature>
<evidence type="ECO:0000313" key="9">
    <source>
        <dbReference type="EMBL" id="MCL7033010.1"/>
    </source>
</evidence>
<gene>
    <name evidence="9" type="ORF">MKW94_005706</name>
</gene>
<evidence type="ECO:0000256" key="6">
    <source>
        <dbReference type="ARBA" id="ARBA00023136"/>
    </source>
</evidence>
<dbReference type="PROSITE" id="PS50850">
    <property type="entry name" value="MFS"/>
    <property type="match status" value="1"/>
</dbReference>
<reference evidence="9" key="1">
    <citation type="submission" date="2022-03" db="EMBL/GenBank/DDBJ databases">
        <title>A functionally conserved STORR gene fusion in Papaver species that diverged 16.8 million years ago.</title>
        <authorList>
            <person name="Catania T."/>
        </authorList>
    </citation>
    <scope>NUCLEOTIDE SEQUENCE</scope>
    <source>
        <strain evidence="9">S-191538</strain>
    </source>
</reference>
<evidence type="ECO:0000313" key="10">
    <source>
        <dbReference type="Proteomes" id="UP001177140"/>
    </source>
</evidence>
<keyword evidence="5 7" id="KW-1133">Transmembrane helix</keyword>
<dbReference type="InterPro" id="IPR020846">
    <property type="entry name" value="MFS_dom"/>
</dbReference>
<name>A0AA41SD75_PAPNU</name>
<dbReference type="Pfam" id="PF00083">
    <property type="entry name" value="Sugar_tr"/>
    <property type="match status" value="1"/>
</dbReference>
<dbReference type="InterPro" id="IPR036259">
    <property type="entry name" value="MFS_trans_sf"/>
</dbReference>
<organism evidence="9 10">
    <name type="scientific">Papaver nudicaule</name>
    <name type="common">Iceland poppy</name>
    <dbReference type="NCBI Taxonomy" id="74823"/>
    <lineage>
        <taxon>Eukaryota</taxon>
        <taxon>Viridiplantae</taxon>
        <taxon>Streptophyta</taxon>
        <taxon>Embryophyta</taxon>
        <taxon>Tracheophyta</taxon>
        <taxon>Spermatophyta</taxon>
        <taxon>Magnoliopsida</taxon>
        <taxon>Ranunculales</taxon>
        <taxon>Papaveraceae</taxon>
        <taxon>Papaveroideae</taxon>
        <taxon>Papaver</taxon>
    </lineage>
</organism>
<sequence length="507" mass="56749">ETIRTGLIGAILGAASGGWTNDCFGRKRSFLIADALIFMGGALHMLLIYIGDKYSMENIGIMFIGLGVGMVSMTSPLYISEFSPPKLRDILVSINFVLYGVGKFTFLYLYSDPIRTTNYIIALAGILALYQFRLMRPLPESPMWLSKKDREDDAIKDLKIIYELGEVEKDFDAFKISIRREITDEDELSYSGSSIFSKIRSAWSNPSVRKQFVVGTTLQVVQQLVGLNALVYCIPSINKMNGFGSTNPKDDTAFMKSSLFASFGVLSVFSGFCFTLCLVARFEKRKMLLWSLYCVLGSLLVLSFIFIVSPNTDEAVSRFESTIQFKNNTCLSYITAPDADSWDCWTCLRASTGCGFCRGMHHNFLGQSSGACLISEPDGTSQACAAENRSWRTKACGHNIFRLPTLASFTIYNLSYSIILEIIPWIMNSQMYPTEVRGIFGGTAATANWMFFLVAITLYFFSTKKGGSIFTFLLVSLFSFSILWLIKLFVPENINFLTSTRRKKVVE</sequence>
<comment type="subcellular location">
    <subcellularLocation>
        <location evidence="1">Membrane</location>
        <topology evidence="1">Multi-pass membrane protein</topology>
    </subcellularLocation>
</comment>
<evidence type="ECO:0000256" key="1">
    <source>
        <dbReference type="ARBA" id="ARBA00004141"/>
    </source>
</evidence>
<keyword evidence="6 7" id="KW-0472">Membrane</keyword>
<keyword evidence="4 7" id="KW-0812">Transmembrane</keyword>
<dbReference type="PRINTS" id="PR00171">
    <property type="entry name" value="SUGRTRNSPORT"/>
</dbReference>